<protein>
    <recommendedName>
        <fullName evidence="7">NADP-dependent malic enzyme</fullName>
    </recommendedName>
</protein>
<dbReference type="InterPro" id="IPR042113">
    <property type="entry name" value="P_AcTrfase_dom1"/>
</dbReference>
<dbReference type="Pfam" id="PF00390">
    <property type="entry name" value="malic"/>
    <property type="match status" value="1"/>
</dbReference>
<reference evidence="5 6" key="1">
    <citation type="journal article" date="2023" name="Nucleic Acids Res.">
        <title>The hologenome of Daphnia magna reveals possible DNA methylation and microbiome-mediated evolution of the host genome.</title>
        <authorList>
            <person name="Chaturvedi A."/>
            <person name="Li X."/>
            <person name="Dhandapani V."/>
            <person name="Marshall H."/>
            <person name="Kissane S."/>
            <person name="Cuenca-Cambronero M."/>
            <person name="Asole G."/>
            <person name="Calvet F."/>
            <person name="Ruiz-Romero M."/>
            <person name="Marangio P."/>
            <person name="Guigo R."/>
            <person name="Rago D."/>
            <person name="Mirbahai L."/>
            <person name="Eastwood N."/>
            <person name="Colbourne J.K."/>
            <person name="Zhou J."/>
            <person name="Mallon E."/>
            <person name="Orsini L."/>
        </authorList>
    </citation>
    <scope>NUCLEOTIDE SEQUENCE [LARGE SCALE GENOMIC DNA]</scope>
    <source>
        <strain evidence="5">LRV0_1</strain>
    </source>
</reference>
<dbReference type="Proteomes" id="UP001234178">
    <property type="component" value="Unassembled WGS sequence"/>
</dbReference>
<name>A0ABR0BAC0_9CRUS</name>
<evidence type="ECO:0008006" key="7">
    <source>
        <dbReference type="Google" id="ProtNLM"/>
    </source>
</evidence>
<comment type="caution">
    <text evidence="5">The sequence shown here is derived from an EMBL/GenBank/DDBJ whole genome shotgun (WGS) entry which is preliminary data.</text>
</comment>
<evidence type="ECO:0000313" key="6">
    <source>
        <dbReference type="Proteomes" id="UP001234178"/>
    </source>
</evidence>
<accession>A0ABR0BAC0</accession>
<dbReference type="Gene3D" id="3.40.50.10750">
    <property type="entry name" value="Isocitrate/Isopropylmalate dehydrogenase-like"/>
    <property type="match status" value="1"/>
</dbReference>
<dbReference type="InterPro" id="IPR037062">
    <property type="entry name" value="Malic_N_dom_sf"/>
</dbReference>
<dbReference type="Gene3D" id="3.40.50.10950">
    <property type="match status" value="1"/>
</dbReference>
<keyword evidence="6" id="KW-1185">Reference proteome</keyword>
<feature type="domain" description="Malic enzyme NAD-binding" evidence="3">
    <location>
        <begin position="229"/>
        <end position="454"/>
    </location>
</feature>
<dbReference type="InterPro" id="IPR042112">
    <property type="entry name" value="P_AcTrfase_dom2"/>
</dbReference>
<dbReference type="InterPro" id="IPR046346">
    <property type="entry name" value="Aminoacid_DH-like_N_sf"/>
</dbReference>
<feature type="region of interest" description="Disordered" evidence="2">
    <location>
        <begin position="1"/>
        <end position="20"/>
    </location>
</feature>
<dbReference type="InterPro" id="IPR036291">
    <property type="entry name" value="NAD(P)-bd_dom_sf"/>
</dbReference>
<evidence type="ECO:0000313" key="5">
    <source>
        <dbReference type="EMBL" id="KAK4045530.1"/>
    </source>
</evidence>
<dbReference type="PANTHER" id="PTHR43237">
    <property type="entry name" value="NADP-DEPENDENT MALIC ENZYME"/>
    <property type="match status" value="1"/>
</dbReference>
<sequence length="817" mass="88567">MAPRGQLPAKPATRLRGRRSHSLSGKLAFVGAPTDFDAVRKSAALQQPHRVRFCAFLTAGTKEREYGRAPMVSPNRRKDALEYHSQGRPGKIEVIATKPSVTQRDLSLAYSPGVAEPCREIARDRDTVSLYTARANLVGVISNGTAVLGLGNIGPYAAKPECSSKKFADIDVFDLEIDELDPAAFVECVSRLEPTFGGINLEDIRAPECFWIEEELRRRMNIPVFHDDQHGTAIITGAALLNASELQEKSLSELRVVCCGAGAAAVRCMELWVSLGGGRLRGAHGRNGPYKGAFARETECRTLAEAIVGTDVFIGLSAGNLVTEEMLHTMAKKPIIFALANPDPEIPYDVASRARPDAIVATGRSDFPNQTSNVLGFPGIFRGALDVRATTINEEMKLAATRAIAALAKADVPDRVVEAYGVQYLRFGPDYIIPKPFDERVVAWVAPAVAKAAQDTGVARISLDIAEYKEKLLQLNSPTRFILRKIFGIAKTQLQRIVFPEGENARVLKAASIVRDEGLAEPILLGSPEDIQRVATEMDLDIDGIRVVDPESSPDLERYVQTYWELRRRKGVTLFGARKSVARERKLFGMLMVHLGDADGCVSGQTSSYSETIRPALEVIGLAPGYTRAAGMYMMVKGQNVLFCADTTVNETPDANVLAEIAIQTANAVWDLGVKPRIAMLSYSNFGSANGEEPRRVAAATAIARKRRPDLMIDGEMQADVALEPWLRDEWSFANLDGVANVLVFPSLSAGNIAYKLLRSFGGADAVGPILLGMRRPVTVLQGNTDVEGIVSMVAITAASALRQKGAGAQGHWTSGR</sequence>
<dbReference type="PANTHER" id="PTHR43237:SF4">
    <property type="entry name" value="NADP-DEPENDENT MALIC ENZYME"/>
    <property type="match status" value="1"/>
</dbReference>
<dbReference type="InterPro" id="IPR012302">
    <property type="entry name" value="Malic_NAD-bd"/>
</dbReference>
<dbReference type="SUPFAM" id="SSF53659">
    <property type="entry name" value="Isocitrate/Isopropylmalate dehydrogenase-like"/>
    <property type="match status" value="1"/>
</dbReference>
<evidence type="ECO:0000259" key="3">
    <source>
        <dbReference type="SMART" id="SM00919"/>
    </source>
</evidence>
<dbReference type="CDD" id="cd05311">
    <property type="entry name" value="NAD_bind_2_malic_enz"/>
    <property type="match status" value="1"/>
</dbReference>
<dbReference type="SMART" id="SM01274">
    <property type="entry name" value="malic"/>
    <property type="match status" value="1"/>
</dbReference>
<dbReference type="InterPro" id="IPR045213">
    <property type="entry name" value="Malic_NAD-bd_bact_type"/>
</dbReference>
<organism evidence="5 6">
    <name type="scientific">Daphnia magna</name>
    <dbReference type="NCBI Taxonomy" id="35525"/>
    <lineage>
        <taxon>Eukaryota</taxon>
        <taxon>Metazoa</taxon>
        <taxon>Ecdysozoa</taxon>
        <taxon>Arthropoda</taxon>
        <taxon>Crustacea</taxon>
        <taxon>Branchiopoda</taxon>
        <taxon>Diplostraca</taxon>
        <taxon>Cladocera</taxon>
        <taxon>Anomopoda</taxon>
        <taxon>Daphniidae</taxon>
        <taxon>Daphnia</taxon>
    </lineage>
</organism>
<keyword evidence="1" id="KW-0560">Oxidoreductase</keyword>
<dbReference type="SUPFAM" id="SSF53223">
    <property type="entry name" value="Aminoacid dehydrogenase-like, N-terminal domain"/>
    <property type="match status" value="1"/>
</dbReference>
<dbReference type="Pfam" id="PF03949">
    <property type="entry name" value="Malic_M"/>
    <property type="match status" value="1"/>
</dbReference>
<dbReference type="EMBL" id="JAOYFB010000044">
    <property type="protein sequence ID" value="KAK4045530.1"/>
    <property type="molecule type" value="Genomic_DNA"/>
</dbReference>
<evidence type="ECO:0000259" key="4">
    <source>
        <dbReference type="SMART" id="SM01274"/>
    </source>
</evidence>
<evidence type="ECO:0000256" key="2">
    <source>
        <dbReference type="SAM" id="MobiDB-lite"/>
    </source>
</evidence>
<dbReference type="SUPFAM" id="SSF51735">
    <property type="entry name" value="NAD(P)-binding Rossmann-fold domains"/>
    <property type="match status" value="1"/>
</dbReference>
<evidence type="ECO:0000256" key="1">
    <source>
        <dbReference type="ARBA" id="ARBA00023002"/>
    </source>
</evidence>
<dbReference type="SMART" id="SM00919">
    <property type="entry name" value="Malic_M"/>
    <property type="match status" value="1"/>
</dbReference>
<dbReference type="InterPro" id="IPR051674">
    <property type="entry name" value="Malate_Decarboxylase"/>
</dbReference>
<dbReference type="Gene3D" id="3.40.50.10380">
    <property type="entry name" value="Malic enzyme, N-terminal domain"/>
    <property type="match status" value="1"/>
</dbReference>
<dbReference type="Gene3D" id="3.40.50.720">
    <property type="entry name" value="NAD(P)-binding Rossmann-like Domain"/>
    <property type="match status" value="1"/>
</dbReference>
<dbReference type="Pfam" id="PF01515">
    <property type="entry name" value="PTA_PTB"/>
    <property type="match status" value="1"/>
</dbReference>
<proteinExistence type="predicted"/>
<feature type="domain" description="Malic enzyme N-terminal" evidence="4">
    <location>
        <begin position="89"/>
        <end position="217"/>
    </location>
</feature>
<dbReference type="InterPro" id="IPR012301">
    <property type="entry name" value="Malic_N_dom"/>
</dbReference>
<dbReference type="InterPro" id="IPR002505">
    <property type="entry name" value="PTA_PTB"/>
</dbReference>
<gene>
    <name evidence="5" type="ORF">OUZ56_033154</name>
</gene>